<evidence type="ECO:0000259" key="1">
    <source>
        <dbReference type="Pfam" id="PF13391"/>
    </source>
</evidence>
<dbReference type="InterPro" id="IPR003615">
    <property type="entry name" value="HNH_nuc"/>
</dbReference>
<dbReference type="Proteomes" id="UP000782705">
    <property type="component" value="Unassembled WGS sequence"/>
</dbReference>
<keyword evidence="4" id="KW-1185">Reference proteome</keyword>
<evidence type="ECO:0000313" key="3">
    <source>
        <dbReference type="EMBL" id="KAF1306121.1"/>
    </source>
</evidence>
<proteinExistence type="predicted"/>
<evidence type="ECO:0000313" key="4">
    <source>
        <dbReference type="Proteomes" id="UP000782705"/>
    </source>
</evidence>
<dbReference type="Gene3D" id="2.30.280.20">
    <property type="match status" value="1"/>
</dbReference>
<dbReference type="InterPro" id="IPR041409">
    <property type="entry name" value="RE_AspBHI_N"/>
</dbReference>
<dbReference type="Pfam" id="PF18062">
    <property type="entry name" value="RE_AspBHI_N"/>
    <property type="match status" value="1"/>
</dbReference>
<dbReference type="CDD" id="cd00085">
    <property type="entry name" value="HNHc"/>
    <property type="match status" value="1"/>
</dbReference>
<accession>A0ABQ6Z318</accession>
<reference evidence="3 4" key="1">
    <citation type="submission" date="2016-06" db="EMBL/GenBank/DDBJ databases">
        <title>Four novel species of enterococci isolated from chicken manure.</title>
        <authorList>
            <person name="Van Tyne D."/>
        </authorList>
    </citation>
    <scope>NUCLEOTIDE SEQUENCE [LARGE SCALE GENOMIC DNA]</scope>
    <source>
        <strain evidence="3 4">CU12B</strain>
    </source>
</reference>
<comment type="caution">
    <text evidence="3">The sequence shown here is derived from an EMBL/GenBank/DDBJ whole genome shotgun (WGS) entry which is preliminary data.</text>
</comment>
<dbReference type="RefSeq" id="WP_161900896.1">
    <property type="nucleotide sequence ID" value="NZ_MAEL01000003.1"/>
</dbReference>
<gene>
    <name evidence="3" type="ORF">BAU17_03255</name>
</gene>
<protein>
    <recommendedName>
        <fullName evidence="5">HNH nuclease domain-containing protein</fullName>
    </recommendedName>
</protein>
<sequence length="340" mass="38656">MDNIIEFDNLSASALIPGNIYKGGNKGNIGDDPFTSLLGVGNSGGMRPKVNQDGKLAYIVLISNSSNQHEYPDEFDSSNNLLTYYGDQRKPGKHFAETKHKGNINIKKLFELSYNGDSIELFPCFYFEKIEGKGRNYKYIGLAYPFVKNKTFEEVCHILNIQSKTGSINNYKFLFTVDSKTIVTREWLNSLVKNQTDIKKSAPASWINFIKDRSIELFSDKDSNALYNNYIEEKSEVYSTGNTKREANSRIGQSLVRKAVLNKYDKCQLCGINYRELLNISHIIPWNESDTEEIVKQFGENTRGDIDNILLLCANHDRLFDRKLISFDDTGGILISNKIN</sequence>
<dbReference type="EMBL" id="MAEL01000003">
    <property type="protein sequence ID" value="KAF1306121.1"/>
    <property type="molecule type" value="Genomic_DNA"/>
</dbReference>
<evidence type="ECO:0000259" key="2">
    <source>
        <dbReference type="Pfam" id="PF18062"/>
    </source>
</evidence>
<feature type="domain" description="Restriction endonuclease AspBHI N-terminal" evidence="2">
    <location>
        <begin position="28"/>
        <end position="213"/>
    </location>
</feature>
<feature type="domain" description="HNH nuclease" evidence="1">
    <location>
        <begin position="267"/>
        <end position="328"/>
    </location>
</feature>
<name>A0ABQ6Z318_9ENTE</name>
<dbReference type="Pfam" id="PF13391">
    <property type="entry name" value="HNH_2"/>
    <property type="match status" value="1"/>
</dbReference>
<feature type="non-terminal residue" evidence="3">
    <location>
        <position position="340"/>
    </location>
</feature>
<evidence type="ECO:0008006" key="5">
    <source>
        <dbReference type="Google" id="ProtNLM"/>
    </source>
</evidence>
<organism evidence="3 4">
    <name type="scientific">Candidatus Enterococcus willemsii</name>
    <dbReference type="NCBI Taxonomy" id="1857215"/>
    <lineage>
        <taxon>Bacteria</taxon>
        <taxon>Bacillati</taxon>
        <taxon>Bacillota</taxon>
        <taxon>Bacilli</taxon>
        <taxon>Lactobacillales</taxon>
        <taxon>Enterococcaceae</taxon>
        <taxon>Enterococcus</taxon>
    </lineage>
</organism>